<protein>
    <recommendedName>
        <fullName evidence="3">Glycosyl transferase</fullName>
    </recommendedName>
</protein>
<reference evidence="1 2" key="1">
    <citation type="submission" date="2018-06" db="EMBL/GenBank/DDBJ databases">
        <title>Three novel Pseudomonas species isolated from symptomatic oak.</title>
        <authorList>
            <person name="Bueno-Gonzalez V."/>
            <person name="Brady C."/>
        </authorList>
    </citation>
    <scope>NUCLEOTIDE SEQUENCE [LARGE SCALE GENOMIC DNA]</scope>
    <source>
        <strain evidence="1 2">P17C</strain>
    </source>
</reference>
<proteinExistence type="predicted"/>
<sequence length="288" mass="33947">MREPRICFVIPYFGAWPFWMPFFLESCRYNPSIDWLLFSDCGIPQDTPENVRIVETSFADYCRLVSLRLGIEFAPDSSYKLCDIKPALGYVHQDRLQGYDFWAFGDIDVIYGDLREYFSAERLATKDLFSTHDQRVSGHLCLLRNDTRMREAFMRIPHWRERFNEVHQGLDEGAFSRLFIRHKNWPGFLRRLAARCNDWSRRSEFVEAHSTFTRLADRSTRVADTWHWRQGKLSNSDLPGRSLPYLHFMVWKNGPWKGREDLLGPVGLQHAAAWEISEMGWRQAQPGN</sequence>
<dbReference type="AlphaFoldDB" id="A0A4V2KCN9"/>
<dbReference type="InterPro" id="IPR046733">
    <property type="entry name" value="DUF6625"/>
</dbReference>
<dbReference type="Pfam" id="PF20330">
    <property type="entry name" value="DUF6625"/>
    <property type="match status" value="1"/>
</dbReference>
<comment type="caution">
    <text evidence="1">The sequence shown here is derived from an EMBL/GenBank/DDBJ whole genome shotgun (WGS) entry which is preliminary data.</text>
</comment>
<accession>A0A4V2KCN9</accession>
<keyword evidence="2" id="KW-1185">Reference proteome</keyword>
<dbReference type="RefSeq" id="WP_131184313.1">
    <property type="nucleotide sequence ID" value="NZ_QJUO01000012.1"/>
</dbReference>
<gene>
    <name evidence="1" type="ORF">DNJ96_11685</name>
</gene>
<name>A0A4V2KCN9_9GAMM</name>
<dbReference type="Proteomes" id="UP000292639">
    <property type="component" value="Unassembled WGS sequence"/>
</dbReference>
<evidence type="ECO:0008006" key="3">
    <source>
        <dbReference type="Google" id="ProtNLM"/>
    </source>
</evidence>
<evidence type="ECO:0000313" key="2">
    <source>
        <dbReference type="Proteomes" id="UP000292639"/>
    </source>
</evidence>
<evidence type="ECO:0000313" key="1">
    <source>
        <dbReference type="EMBL" id="TBU95732.1"/>
    </source>
</evidence>
<dbReference type="EMBL" id="QJUP01000015">
    <property type="protein sequence ID" value="TBU95732.1"/>
    <property type="molecule type" value="Genomic_DNA"/>
</dbReference>
<organism evidence="1 2">
    <name type="scientific">Stutzerimonas kirkiae</name>
    <dbReference type="NCBI Taxonomy" id="2211392"/>
    <lineage>
        <taxon>Bacteria</taxon>
        <taxon>Pseudomonadati</taxon>
        <taxon>Pseudomonadota</taxon>
        <taxon>Gammaproteobacteria</taxon>
        <taxon>Pseudomonadales</taxon>
        <taxon>Pseudomonadaceae</taxon>
        <taxon>Stutzerimonas</taxon>
    </lineage>
</organism>